<keyword evidence="4 13" id="KW-0812">Transmembrane</keyword>
<feature type="transmembrane region" description="Helical" evidence="13">
    <location>
        <begin position="16"/>
        <end position="37"/>
    </location>
</feature>
<dbReference type="GO" id="GO:0016717">
    <property type="term" value="F:oxidoreductase activity, acting on paired donors, with oxidation of a pair of donors resulting in the reduction of molecular oxygen to two molecules of water"/>
    <property type="evidence" value="ECO:0007669"/>
    <property type="project" value="InterPro"/>
</dbReference>
<dbReference type="Proteomes" id="UP000318017">
    <property type="component" value="Chromosome"/>
</dbReference>
<keyword evidence="10 13" id="KW-0472">Membrane</keyword>
<evidence type="ECO:0000256" key="1">
    <source>
        <dbReference type="ARBA" id="ARBA00004141"/>
    </source>
</evidence>
<gene>
    <name evidence="15" type="ORF">Q31a_23780</name>
</gene>
<comment type="similarity">
    <text evidence="2">Belongs to the fatty acid desaturase type 2 family.</text>
</comment>
<evidence type="ECO:0000256" key="6">
    <source>
        <dbReference type="ARBA" id="ARBA00022989"/>
    </source>
</evidence>
<keyword evidence="6 13" id="KW-1133">Transmembrane helix</keyword>
<reference evidence="15 16" key="1">
    <citation type="submission" date="2019-02" db="EMBL/GenBank/DDBJ databases">
        <title>Deep-cultivation of Planctomycetes and their phenomic and genomic characterization uncovers novel biology.</title>
        <authorList>
            <person name="Wiegand S."/>
            <person name="Jogler M."/>
            <person name="Boedeker C."/>
            <person name="Pinto D."/>
            <person name="Vollmers J."/>
            <person name="Rivas-Marin E."/>
            <person name="Kohn T."/>
            <person name="Peeters S.H."/>
            <person name="Heuer A."/>
            <person name="Rast P."/>
            <person name="Oberbeckmann S."/>
            <person name="Bunk B."/>
            <person name="Jeske O."/>
            <person name="Meyerdierks A."/>
            <person name="Storesund J.E."/>
            <person name="Kallscheuer N."/>
            <person name="Luecker S."/>
            <person name="Lage O.M."/>
            <person name="Pohl T."/>
            <person name="Merkel B.J."/>
            <person name="Hornburger P."/>
            <person name="Mueller R.-W."/>
            <person name="Bruemmer F."/>
            <person name="Labrenz M."/>
            <person name="Spormann A.M."/>
            <person name="Op den Camp H."/>
            <person name="Overmann J."/>
            <person name="Amann R."/>
            <person name="Jetten M.S.M."/>
            <person name="Mascher T."/>
            <person name="Medema M.H."/>
            <person name="Devos D.P."/>
            <person name="Kaster A.-K."/>
            <person name="Ovreas L."/>
            <person name="Rohde M."/>
            <person name="Galperin M.Y."/>
            <person name="Jogler C."/>
        </authorList>
    </citation>
    <scope>NUCLEOTIDE SEQUENCE [LARGE SCALE GENOMIC DNA]</scope>
    <source>
        <strain evidence="15 16">Q31a</strain>
    </source>
</reference>
<dbReference type="PRINTS" id="PR00075">
    <property type="entry name" value="FACDDSATRASE"/>
</dbReference>
<dbReference type="RefSeq" id="WP_197356653.1">
    <property type="nucleotide sequence ID" value="NZ_CP036298.1"/>
</dbReference>
<evidence type="ECO:0000256" key="13">
    <source>
        <dbReference type="SAM" id="Phobius"/>
    </source>
</evidence>
<protein>
    <submittedName>
        <fullName evidence="15">Fatty acid desaturase</fullName>
    </submittedName>
</protein>
<evidence type="ECO:0000256" key="9">
    <source>
        <dbReference type="ARBA" id="ARBA00023098"/>
    </source>
</evidence>
<feature type="region of interest" description="Disordered" evidence="12">
    <location>
        <begin position="292"/>
        <end position="335"/>
    </location>
</feature>
<feature type="transmembrane region" description="Helical" evidence="13">
    <location>
        <begin position="164"/>
        <end position="185"/>
    </location>
</feature>
<evidence type="ECO:0000313" key="16">
    <source>
        <dbReference type="Proteomes" id="UP000318017"/>
    </source>
</evidence>
<evidence type="ECO:0000259" key="14">
    <source>
        <dbReference type="Pfam" id="PF00487"/>
    </source>
</evidence>
<keyword evidence="8" id="KW-0408">Iron</keyword>
<evidence type="ECO:0000313" key="15">
    <source>
        <dbReference type="EMBL" id="QDV24065.1"/>
    </source>
</evidence>
<evidence type="ECO:0000256" key="11">
    <source>
        <dbReference type="ARBA" id="ARBA00023160"/>
    </source>
</evidence>
<dbReference type="CDD" id="cd03505">
    <property type="entry name" value="Delta9-FADS-like"/>
    <property type="match status" value="1"/>
</dbReference>
<dbReference type="PANTHER" id="PTHR11351:SF31">
    <property type="entry name" value="DESATURASE 1, ISOFORM A-RELATED"/>
    <property type="match status" value="1"/>
</dbReference>
<accession>A0A518G647</accession>
<organism evidence="15 16">
    <name type="scientific">Aureliella helgolandensis</name>
    <dbReference type="NCBI Taxonomy" id="2527968"/>
    <lineage>
        <taxon>Bacteria</taxon>
        <taxon>Pseudomonadati</taxon>
        <taxon>Planctomycetota</taxon>
        <taxon>Planctomycetia</taxon>
        <taxon>Pirellulales</taxon>
        <taxon>Pirellulaceae</taxon>
        <taxon>Aureliella</taxon>
    </lineage>
</organism>
<dbReference type="PANTHER" id="PTHR11351">
    <property type="entry name" value="ACYL-COA DESATURASE"/>
    <property type="match status" value="1"/>
</dbReference>
<dbReference type="GO" id="GO:0016020">
    <property type="term" value="C:membrane"/>
    <property type="evidence" value="ECO:0007669"/>
    <property type="project" value="UniProtKB-SubCell"/>
</dbReference>
<evidence type="ECO:0000256" key="8">
    <source>
        <dbReference type="ARBA" id="ARBA00023004"/>
    </source>
</evidence>
<evidence type="ECO:0000256" key="5">
    <source>
        <dbReference type="ARBA" id="ARBA00022832"/>
    </source>
</evidence>
<evidence type="ECO:0000256" key="10">
    <source>
        <dbReference type="ARBA" id="ARBA00023136"/>
    </source>
</evidence>
<dbReference type="InterPro" id="IPR005804">
    <property type="entry name" value="FA_desaturase_dom"/>
</dbReference>
<proteinExistence type="inferred from homology"/>
<keyword evidence="16" id="KW-1185">Reference proteome</keyword>
<feature type="domain" description="Fatty acid desaturase" evidence="14">
    <location>
        <begin position="39"/>
        <end position="271"/>
    </location>
</feature>
<feature type="transmembrane region" description="Helical" evidence="13">
    <location>
        <begin position="191"/>
        <end position="214"/>
    </location>
</feature>
<keyword evidence="11" id="KW-0275">Fatty acid biosynthesis</keyword>
<evidence type="ECO:0000256" key="12">
    <source>
        <dbReference type="SAM" id="MobiDB-lite"/>
    </source>
</evidence>
<name>A0A518G647_9BACT</name>
<evidence type="ECO:0000256" key="7">
    <source>
        <dbReference type="ARBA" id="ARBA00023002"/>
    </source>
</evidence>
<keyword evidence="3" id="KW-0444">Lipid biosynthesis</keyword>
<keyword evidence="7" id="KW-0560">Oxidoreductase</keyword>
<evidence type="ECO:0000256" key="3">
    <source>
        <dbReference type="ARBA" id="ARBA00022516"/>
    </source>
</evidence>
<comment type="subcellular location">
    <subcellularLocation>
        <location evidence="1">Membrane</location>
        <topology evidence="1">Multi-pass membrane protein</topology>
    </subcellularLocation>
</comment>
<keyword evidence="5" id="KW-0276">Fatty acid metabolism</keyword>
<dbReference type="KEGG" id="ahel:Q31a_23780"/>
<evidence type="ECO:0000256" key="2">
    <source>
        <dbReference type="ARBA" id="ARBA00008749"/>
    </source>
</evidence>
<dbReference type="AlphaFoldDB" id="A0A518G647"/>
<evidence type="ECO:0000256" key="4">
    <source>
        <dbReference type="ARBA" id="ARBA00022692"/>
    </source>
</evidence>
<dbReference type="GO" id="GO:0006633">
    <property type="term" value="P:fatty acid biosynthetic process"/>
    <property type="evidence" value="ECO:0007669"/>
    <property type="project" value="UniProtKB-KW"/>
</dbReference>
<dbReference type="InterPro" id="IPR015876">
    <property type="entry name" value="Acyl-CoA_DS"/>
</dbReference>
<dbReference type="EMBL" id="CP036298">
    <property type="protein sequence ID" value="QDV24065.1"/>
    <property type="molecule type" value="Genomic_DNA"/>
</dbReference>
<feature type="transmembrane region" description="Helical" evidence="13">
    <location>
        <begin position="43"/>
        <end position="61"/>
    </location>
</feature>
<dbReference type="Pfam" id="PF00487">
    <property type="entry name" value="FA_desaturase"/>
    <property type="match status" value="1"/>
</dbReference>
<sequence>MNNPVPAPVLPYRMNWTYSVTIVLIHLLGFLALIPYLFSWTAFWVFVIGIHVFGQGITIGYHRLLTHRSFKCPKWVERVFAILGICSMQDTPARWVSVHRQHHVHSDEIPDPHSPRVTFFWSHMGWLMWVNRQTYSAAGLEKFAKDLLRDRFYMRLELNPFQQFKYLMGQFVVFFAAGFGISFLFSPELSAAVQLGASMVTWGVIMRVIAVWHITWSVNSLSHMFGYRNYETNEGSRNNWLVALLSVGEGWHNNHHEDPSAASVQHRWWELDISYYEIKLLEMVGLASDVIPPRQMRHGHRPTSKATDKRGSGSTGDANPPSDVTDPTVTKKIPA</sequence>
<keyword evidence="9" id="KW-0443">Lipid metabolism</keyword>